<reference evidence="2" key="1">
    <citation type="journal article" date="2019" name="Science">
        <title>Mutation of a bHLH transcription factor allowed almond domestication.</title>
        <authorList>
            <person name="Sanchez-Perez R."/>
            <person name="Pavan S."/>
            <person name="Mazzeo R."/>
            <person name="Moldovan C."/>
            <person name="Aiese Cigliano R."/>
            <person name="Del Cueto J."/>
            <person name="Ricciardi F."/>
            <person name="Lotti C."/>
            <person name="Ricciardi L."/>
            <person name="Dicenta F."/>
            <person name="Lopez-Marques R.L."/>
            <person name="Lindberg Moller B."/>
        </authorList>
    </citation>
    <scope>NUCLEOTIDE SEQUENCE</scope>
</reference>
<proteinExistence type="predicted"/>
<evidence type="ECO:0000313" key="2">
    <source>
        <dbReference type="EMBL" id="BBG95457.1"/>
    </source>
</evidence>
<accession>A0A4Y1QUJ7</accession>
<sequence>MMTCDHSEGVVKMKGLMPMSISMAMCGHGIRGKETTGQMSRDEGSQTSQYSINDGILPSLGATSRNRPRHKLRRFIITPFHSHYK</sequence>
<evidence type="ECO:0000256" key="1">
    <source>
        <dbReference type="SAM" id="MobiDB-lite"/>
    </source>
</evidence>
<organism evidence="2">
    <name type="scientific">Prunus dulcis</name>
    <name type="common">Almond</name>
    <name type="synonym">Amygdalus dulcis</name>
    <dbReference type="NCBI Taxonomy" id="3755"/>
    <lineage>
        <taxon>Eukaryota</taxon>
        <taxon>Viridiplantae</taxon>
        <taxon>Streptophyta</taxon>
        <taxon>Embryophyta</taxon>
        <taxon>Tracheophyta</taxon>
        <taxon>Spermatophyta</taxon>
        <taxon>Magnoliopsida</taxon>
        <taxon>eudicotyledons</taxon>
        <taxon>Gunneridae</taxon>
        <taxon>Pentapetalae</taxon>
        <taxon>rosids</taxon>
        <taxon>fabids</taxon>
        <taxon>Rosales</taxon>
        <taxon>Rosaceae</taxon>
        <taxon>Amygdaloideae</taxon>
        <taxon>Amygdaleae</taxon>
        <taxon>Prunus</taxon>
    </lineage>
</organism>
<protein>
    <submittedName>
        <fullName evidence="2">Uncharacterized protein</fullName>
    </submittedName>
</protein>
<feature type="region of interest" description="Disordered" evidence="1">
    <location>
        <begin position="30"/>
        <end position="65"/>
    </location>
</feature>
<feature type="compositionally biased region" description="Polar residues" evidence="1">
    <location>
        <begin position="35"/>
        <end position="52"/>
    </location>
</feature>
<gene>
    <name evidence="2" type="ORF">Prudu_004012</name>
</gene>
<name>A0A4Y1QUJ7_PRUDU</name>
<dbReference type="EMBL" id="AP019297">
    <property type="protein sequence ID" value="BBG95457.1"/>
    <property type="molecule type" value="Genomic_DNA"/>
</dbReference>
<dbReference type="AlphaFoldDB" id="A0A4Y1QUJ7"/>